<accession>A0AAC8YX70</accession>
<reference evidence="18 19" key="2">
    <citation type="journal article" date="2016" name="Genome Announc.">
        <title>Complete Genome Sequence of Sphingopyxis macrogoltabida Strain 203N (NBRC 111659), a Polyethylene Glycol Degrader.</title>
        <authorList>
            <person name="Ohtsubo Y."/>
            <person name="Nonoyama S."/>
            <person name="Nagata Y."/>
            <person name="Numata M."/>
            <person name="Tsuchikane K."/>
            <person name="Hosoyama A."/>
            <person name="Yamazoe A."/>
            <person name="Tsuda M."/>
            <person name="Fujita N."/>
            <person name="Kawai F."/>
        </authorList>
    </citation>
    <scope>NUCLEOTIDE SEQUENCE [LARGE SCALE GENOMIC DNA]</scope>
    <source>
        <strain evidence="18 19">203N</strain>
    </source>
</reference>
<evidence type="ECO:0000256" key="9">
    <source>
        <dbReference type="ARBA" id="ARBA00023204"/>
    </source>
</evidence>
<dbReference type="Gene3D" id="3.90.79.10">
    <property type="entry name" value="Nucleoside Triphosphate Pyrophosphohydrolase"/>
    <property type="match status" value="1"/>
</dbReference>
<dbReference type="AlphaFoldDB" id="A0AAC8YX70"/>
<evidence type="ECO:0000256" key="10">
    <source>
        <dbReference type="ARBA" id="ARBA00035861"/>
    </source>
</evidence>
<dbReference type="Pfam" id="PF14815">
    <property type="entry name" value="NUDIX_4"/>
    <property type="match status" value="1"/>
</dbReference>
<proteinExistence type="inferred from homology"/>
<keyword evidence="3" id="KW-0515">Mutator protein</keyword>
<keyword evidence="5" id="KW-0479">Metal-binding</keyword>
<evidence type="ECO:0000256" key="7">
    <source>
        <dbReference type="ARBA" id="ARBA00022801"/>
    </source>
</evidence>
<evidence type="ECO:0000256" key="6">
    <source>
        <dbReference type="ARBA" id="ARBA00022763"/>
    </source>
</evidence>
<keyword evidence="19" id="KW-1185">Reference proteome</keyword>
<keyword evidence="6" id="KW-0227">DNA damage</keyword>
<evidence type="ECO:0000256" key="12">
    <source>
        <dbReference type="ARBA" id="ARBA00038905"/>
    </source>
</evidence>
<evidence type="ECO:0000256" key="13">
    <source>
        <dbReference type="ARBA" id="ARBA00040794"/>
    </source>
</evidence>
<evidence type="ECO:0000256" key="1">
    <source>
        <dbReference type="ARBA" id="ARBA00001946"/>
    </source>
</evidence>
<dbReference type="InterPro" id="IPR020476">
    <property type="entry name" value="Nudix_hydrolase"/>
</dbReference>
<dbReference type="InterPro" id="IPR047127">
    <property type="entry name" value="MutT-like"/>
</dbReference>
<dbReference type="Proteomes" id="UP000076088">
    <property type="component" value="Chromosome"/>
</dbReference>
<dbReference type="SUPFAM" id="SSF55811">
    <property type="entry name" value="Nudix"/>
    <property type="match status" value="1"/>
</dbReference>
<dbReference type="GO" id="GO:0006260">
    <property type="term" value="P:DNA replication"/>
    <property type="evidence" value="ECO:0007669"/>
    <property type="project" value="UniProtKB-KW"/>
</dbReference>
<dbReference type="FunFam" id="3.90.79.10:FF:000014">
    <property type="entry name" value="8-oxo-dGTP diphosphatase MutT"/>
    <property type="match status" value="1"/>
</dbReference>
<comment type="catalytic activity">
    <reaction evidence="11">
        <text>8-oxo-GTP + H2O = 8-oxo-GMP + diphosphate + H(+)</text>
        <dbReference type="Rhea" id="RHEA:67616"/>
        <dbReference type="ChEBI" id="CHEBI:15377"/>
        <dbReference type="ChEBI" id="CHEBI:15378"/>
        <dbReference type="ChEBI" id="CHEBI:33019"/>
        <dbReference type="ChEBI" id="CHEBI:143553"/>
        <dbReference type="ChEBI" id="CHEBI:145694"/>
    </reaction>
</comment>
<evidence type="ECO:0000313" key="19">
    <source>
        <dbReference type="Proteomes" id="UP000076088"/>
    </source>
</evidence>
<dbReference type="RefSeq" id="WP_054724580.1">
    <property type="nucleotide sequence ID" value="NZ_CP009429.1"/>
</dbReference>
<comment type="cofactor">
    <cofactor evidence="1">
        <name>Mg(2+)</name>
        <dbReference type="ChEBI" id="CHEBI:18420"/>
    </cofactor>
</comment>
<dbReference type="GO" id="GO:0006281">
    <property type="term" value="P:DNA repair"/>
    <property type="evidence" value="ECO:0007669"/>
    <property type="project" value="UniProtKB-KW"/>
</dbReference>
<comment type="similarity">
    <text evidence="2">Belongs to the Nudix hydrolase family.</text>
</comment>
<keyword evidence="4" id="KW-0235">DNA replication</keyword>
<dbReference type="PROSITE" id="PS51462">
    <property type="entry name" value="NUDIX"/>
    <property type="match status" value="1"/>
</dbReference>
<name>A0AAC8YX70_SPHMC</name>
<dbReference type="GO" id="GO:0044716">
    <property type="term" value="F:8-oxo-GDP phosphatase activity"/>
    <property type="evidence" value="ECO:0007669"/>
    <property type="project" value="TreeGrafter"/>
</dbReference>
<dbReference type="PANTHER" id="PTHR47707">
    <property type="entry name" value="8-OXO-DGTP DIPHOSPHATASE"/>
    <property type="match status" value="1"/>
</dbReference>
<evidence type="ECO:0000256" key="15">
    <source>
        <dbReference type="ARBA" id="ARBA00041979"/>
    </source>
</evidence>
<keyword evidence="8" id="KW-0460">Magnesium</keyword>
<protein>
    <recommendedName>
        <fullName evidence="13">8-oxo-dGTP diphosphatase</fullName>
        <ecNumber evidence="12">3.6.1.55</ecNumber>
    </recommendedName>
    <alternativeName>
        <fullName evidence="16">7,8-dihydro-8-oxoguanine-triphosphatase</fullName>
    </alternativeName>
    <alternativeName>
        <fullName evidence="15">Mutator protein MutT</fullName>
    </alternativeName>
    <alternativeName>
        <fullName evidence="14">dGTP pyrophosphohydrolase</fullName>
    </alternativeName>
</protein>
<evidence type="ECO:0000256" key="16">
    <source>
        <dbReference type="ARBA" id="ARBA00042798"/>
    </source>
</evidence>
<evidence type="ECO:0000256" key="5">
    <source>
        <dbReference type="ARBA" id="ARBA00022723"/>
    </source>
</evidence>
<dbReference type="GO" id="GO:0035539">
    <property type="term" value="F:8-oxo-7,8-dihydrodeoxyguanosine triphosphate pyrophosphatase activity"/>
    <property type="evidence" value="ECO:0007669"/>
    <property type="project" value="UniProtKB-EC"/>
</dbReference>
<evidence type="ECO:0000256" key="4">
    <source>
        <dbReference type="ARBA" id="ARBA00022705"/>
    </source>
</evidence>
<evidence type="ECO:0000259" key="17">
    <source>
        <dbReference type="PROSITE" id="PS51462"/>
    </source>
</evidence>
<dbReference type="PRINTS" id="PR00502">
    <property type="entry name" value="NUDIXFAMILY"/>
</dbReference>
<comment type="catalytic activity">
    <reaction evidence="10">
        <text>8-oxo-dGTP + H2O = 8-oxo-dGMP + diphosphate + H(+)</text>
        <dbReference type="Rhea" id="RHEA:31575"/>
        <dbReference type="ChEBI" id="CHEBI:15377"/>
        <dbReference type="ChEBI" id="CHEBI:15378"/>
        <dbReference type="ChEBI" id="CHEBI:33019"/>
        <dbReference type="ChEBI" id="CHEBI:63224"/>
        <dbReference type="ChEBI" id="CHEBI:77896"/>
        <dbReference type="EC" id="3.6.1.55"/>
    </reaction>
</comment>
<evidence type="ECO:0000313" key="18">
    <source>
        <dbReference type="EMBL" id="AMU87893.1"/>
    </source>
</evidence>
<gene>
    <name evidence="18" type="ORF">ATM17_02365</name>
</gene>
<dbReference type="CDD" id="cd03425">
    <property type="entry name" value="NUDIX_MutT_NudA_like"/>
    <property type="match status" value="1"/>
</dbReference>
<feature type="domain" description="Nudix hydrolase" evidence="17">
    <location>
        <begin position="4"/>
        <end position="137"/>
    </location>
</feature>
<dbReference type="EC" id="3.6.1.55" evidence="12"/>
<dbReference type="InterPro" id="IPR000086">
    <property type="entry name" value="NUDIX_hydrolase_dom"/>
</dbReference>
<organism evidence="18 19">
    <name type="scientific">Sphingopyxis macrogoltabida</name>
    <name type="common">Sphingomonas macrogoltabidus</name>
    <dbReference type="NCBI Taxonomy" id="33050"/>
    <lineage>
        <taxon>Bacteria</taxon>
        <taxon>Pseudomonadati</taxon>
        <taxon>Pseudomonadota</taxon>
        <taxon>Alphaproteobacteria</taxon>
        <taxon>Sphingomonadales</taxon>
        <taxon>Sphingomonadaceae</taxon>
        <taxon>Sphingopyxis</taxon>
    </lineage>
</organism>
<keyword evidence="9" id="KW-0234">DNA repair</keyword>
<evidence type="ECO:0000256" key="3">
    <source>
        <dbReference type="ARBA" id="ARBA00022457"/>
    </source>
</evidence>
<dbReference type="PANTHER" id="PTHR47707:SF1">
    <property type="entry name" value="NUDIX HYDROLASE FAMILY PROTEIN"/>
    <property type="match status" value="1"/>
</dbReference>
<evidence type="ECO:0000256" key="8">
    <source>
        <dbReference type="ARBA" id="ARBA00022842"/>
    </source>
</evidence>
<dbReference type="GO" id="GO:0044715">
    <property type="term" value="F:8-oxo-dGDP phosphatase activity"/>
    <property type="evidence" value="ECO:0007669"/>
    <property type="project" value="TreeGrafter"/>
</dbReference>
<dbReference type="GO" id="GO:0008413">
    <property type="term" value="F:8-oxo-7,8-dihydroguanosine triphosphate pyrophosphatase activity"/>
    <property type="evidence" value="ECO:0007669"/>
    <property type="project" value="TreeGrafter"/>
</dbReference>
<evidence type="ECO:0000256" key="11">
    <source>
        <dbReference type="ARBA" id="ARBA00036904"/>
    </source>
</evidence>
<sequence length="140" mass="15145">MATPGKSPENCLIVVAAALIDRDGRLLVQQRPEGLSMAGLWEFPGGKIEPGETPEQALIRELGEELAIDVDHACLAPACFASDTLGDRHLLLLLYVCRKWRGTPVAQHASALRWVRPVELHGLAMPPADKPLIGLLEALV</sequence>
<dbReference type="InterPro" id="IPR015797">
    <property type="entry name" value="NUDIX_hydrolase-like_dom_sf"/>
</dbReference>
<dbReference type="EMBL" id="CP013344">
    <property type="protein sequence ID" value="AMU87893.1"/>
    <property type="molecule type" value="Genomic_DNA"/>
</dbReference>
<reference evidence="19" key="1">
    <citation type="submission" date="2015-11" db="EMBL/GenBank/DDBJ databases">
        <title>Complete genome sequence of a polyethylene-glycol degrader Sphingopyxis macrogoltabida 203N (NBRC 111659).</title>
        <authorList>
            <person name="Yoshiyuki O."/>
            <person name="Shouta N."/>
            <person name="Nagata Y."/>
            <person name="Numata M."/>
            <person name="Tsuchikane K."/>
            <person name="Hosoyama A."/>
            <person name="Yamazoe A."/>
            <person name="Tsuda M."/>
            <person name="Fujita N."/>
            <person name="Kawai F."/>
        </authorList>
    </citation>
    <scope>NUCLEOTIDE SEQUENCE [LARGE SCALE GENOMIC DNA]</scope>
    <source>
        <strain evidence="19">203N</strain>
    </source>
</reference>
<dbReference type="InterPro" id="IPR029119">
    <property type="entry name" value="MutY_C"/>
</dbReference>
<evidence type="ECO:0000256" key="2">
    <source>
        <dbReference type="ARBA" id="ARBA00005582"/>
    </source>
</evidence>
<keyword evidence="7" id="KW-0378">Hydrolase</keyword>
<dbReference type="GO" id="GO:0046872">
    <property type="term" value="F:metal ion binding"/>
    <property type="evidence" value="ECO:0007669"/>
    <property type="project" value="UniProtKB-KW"/>
</dbReference>
<evidence type="ECO:0000256" key="14">
    <source>
        <dbReference type="ARBA" id="ARBA00041592"/>
    </source>
</evidence>